<evidence type="ECO:0000256" key="3">
    <source>
        <dbReference type="ARBA" id="ARBA00022448"/>
    </source>
</evidence>
<dbReference type="PRINTS" id="PR00171">
    <property type="entry name" value="SUGRTRNSPORT"/>
</dbReference>
<name>A0A367L013_9HYPO</name>
<organism evidence="11 12">
    <name type="scientific">Ophiocordyceps polyrhachis-furcata BCC 54312</name>
    <dbReference type="NCBI Taxonomy" id="1330021"/>
    <lineage>
        <taxon>Eukaryota</taxon>
        <taxon>Fungi</taxon>
        <taxon>Dikarya</taxon>
        <taxon>Ascomycota</taxon>
        <taxon>Pezizomycotina</taxon>
        <taxon>Sordariomycetes</taxon>
        <taxon>Hypocreomycetidae</taxon>
        <taxon>Hypocreales</taxon>
        <taxon>Ophiocordycipitaceae</taxon>
        <taxon>Ophiocordyceps</taxon>
    </lineage>
</organism>
<evidence type="ECO:0000256" key="6">
    <source>
        <dbReference type="ARBA" id="ARBA00023136"/>
    </source>
</evidence>
<reference evidence="11 12" key="1">
    <citation type="journal article" date="2015" name="BMC Genomics">
        <title>Insights from the genome of Ophiocordyceps polyrhachis-furcata to pathogenicity and host specificity in insect fungi.</title>
        <authorList>
            <person name="Wichadakul D."/>
            <person name="Kobmoo N."/>
            <person name="Ingsriswang S."/>
            <person name="Tangphatsornruang S."/>
            <person name="Chantasingh D."/>
            <person name="Luangsa-ard J.J."/>
            <person name="Eurwilaichitr L."/>
        </authorList>
    </citation>
    <scope>NUCLEOTIDE SEQUENCE [LARGE SCALE GENOMIC DNA]</scope>
    <source>
        <strain evidence="11 12">BCC 54312</strain>
    </source>
</reference>
<dbReference type="InterPro" id="IPR003663">
    <property type="entry name" value="Sugar/inositol_transpt"/>
</dbReference>
<dbReference type="InterPro" id="IPR020846">
    <property type="entry name" value="MFS_dom"/>
</dbReference>
<keyword evidence="5 9" id="KW-1133">Transmembrane helix</keyword>
<gene>
    <name evidence="11" type="ORF">L249_5721</name>
</gene>
<dbReference type="EMBL" id="LKCN02000024">
    <property type="protein sequence ID" value="RCI07769.1"/>
    <property type="molecule type" value="Genomic_DNA"/>
</dbReference>
<feature type="domain" description="Major facilitator superfamily (MFS) profile" evidence="10">
    <location>
        <begin position="32"/>
        <end position="478"/>
    </location>
</feature>
<dbReference type="GO" id="GO:0005351">
    <property type="term" value="F:carbohydrate:proton symporter activity"/>
    <property type="evidence" value="ECO:0007669"/>
    <property type="project" value="TreeGrafter"/>
</dbReference>
<evidence type="ECO:0000259" key="10">
    <source>
        <dbReference type="PROSITE" id="PS50850"/>
    </source>
</evidence>
<evidence type="ECO:0000256" key="5">
    <source>
        <dbReference type="ARBA" id="ARBA00022989"/>
    </source>
</evidence>
<feature type="transmembrane region" description="Helical" evidence="9">
    <location>
        <begin position="454"/>
        <end position="474"/>
    </location>
</feature>
<dbReference type="STRING" id="1330021.A0A367L013"/>
<evidence type="ECO:0000313" key="11">
    <source>
        <dbReference type="EMBL" id="RCI07769.1"/>
    </source>
</evidence>
<feature type="transmembrane region" description="Helical" evidence="9">
    <location>
        <begin position="282"/>
        <end position="304"/>
    </location>
</feature>
<feature type="transmembrane region" description="Helical" evidence="9">
    <location>
        <begin position="194"/>
        <end position="212"/>
    </location>
</feature>
<feature type="transmembrane region" description="Helical" evidence="9">
    <location>
        <begin position="80"/>
        <end position="99"/>
    </location>
</feature>
<keyword evidence="4 9" id="KW-0812">Transmembrane</keyword>
<feature type="transmembrane region" description="Helical" evidence="9">
    <location>
        <begin position="133"/>
        <end position="156"/>
    </location>
</feature>
<dbReference type="SUPFAM" id="SSF103473">
    <property type="entry name" value="MFS general substrate transporter"/>
    <property type="match status" value="1"/>
</dbReference>
<dbReference type="Proteomes" id="UP000253664">
    <property type="component" value="Unassembled WGS sequence"/>
</dbReference>
<dbReference type="PROSITE" id="PS00217">
    <property type="entry name" value="SUGAR_TRANSPORT_2"/>
    <property type="match status" value="1"/>
</dbReference>
<evidence type="ECO:0000256" key="2">
    <source>
        <dbReference type="ARBA" id="ARBA00010992"/>
    </source>
</evidence>
<dbReference type="AlphaFoldDB" id="A0A367L013"/>
<feature type="transmembrane region" description="Helical" evidence="9">
    <location>
        <begin position="168"/>
        <end position="188"/>
    </location>
</feature>
<protein>
    <recommendedName>
        <fullName evidence="10">Major facilitator superfamily (MFS) profile domain-containing protein</fullName>
    </recommendedName>
</protein>
<feature type="transmembrane region" description="Helical" evidence="9">
    <location>
        <begin position="383"/>
        <end position="410"/>
    </location>
</feature>
<feature type="region of interest" description="Disordered" evidence="8">
    <location>
        <begin position="500"/>
        <end position="524"/>
    </location>
</feature>
<comment type="similarity">
    <text evidence="2 7">Belongs to the major facilitator superfamily. Sugar transporter (TC 2.A.1.1) family.</text>
</comment>
<evidence type="ECO:0000256" key="4">
    <source>
        <dbReference type="ARBA" id="ARBA00022692"/>
    </source>
</evidence>
<keyword evidence="6 9" id="KW-0472">Membrane</keyword>
<evidence type="ECO:0000256" key="9">
    <source>
        <dbReference type="SAM" id="Phobius"/>
    </source>
</evidence>
<feature type="transmembrane region" description="Helical" evidence="9">
    <location>
        <begin position="349"/>
        <end position="371"/>
    </location>
</feature>
<evidence type="ECO:0000313" key="12">
    <source>
        <dbReference type="Proteomes" id="UP000253664"/>
    </source>
</evidence>
<feature type="transmembrane region" description="Helical" evidence="9">
    <location>
        <begin position="25"/>
        <end position="45"/>
    </location>
</feature>
<feature type="transmembrane region" description="Helical" evidence="9">
    <location>
        <begin position="422"/>
        <end position="442"/>
    </location>
</feature>
<dbReference type="InterPro" id="IPR005829">
    <property type="entry name" value="Sugar_transporter_CS"/>
</dbReference>
<sequence>MALLVRLLRLVVRNEAMRQDPVEIYGWRVFALVCAACFGGMLFGWETGAIGGILAMKPAQERFGTLHRSKAERSDLDQNIVSTLQAGCFVACLLTSWLTERFGRKPCLVATGGLATIGVIMQAASAVHGSLSVMYAGRFIAGLGVGAASTLTPLYVSECAPRAIRGGLTAFYQLFIVCGIMLAFWVNYGCVLHVAAPAVFILPLSLQALPAVPRWVARQDDWERATNILVDLRGLPADSDYVSGEIREIADQLEAERRLMGDATALTLLKEMVLIPGNRNRAIISVVLMICQQMTGVNSINYYAPQIFQNLGMDGTNTSLFATGVYGVAKTAACAAFLVFVADSLGRRWSLLWTSAAQAVVLYVIGIYGRVQPPVAGQPVTAFGYVAIACIYLWAAAFQFGWGPACWILVSEMPTARLRAMNVALAAAVQWLFNFVMARTVLTMQNTMGRAGYGMFFMFGSFDILMGIFVWFCVPETKGLSLEKMDELFGVTEQAKRLDAELAEEHPRPESVPESVKEIHAGKT</sequence>
<keyword evidence="12" id="KW-1185">Reference proteome</keyword>
<dbReference type="NCBIfam" id="TIGR00879">
    <property type="entry name" value="SP"/>
    <property type="match status" value="1"/>
</dbReference>
<dbReference type="OrthoDB" id="508119at2759"/>
<dbReference type="PROSITE" id="PS50850">
    <property type="entry name" value="MFS"/>
    <property type="match status" value="1"/>
</dbReference>
<comment type="subcellular location">
    <subcellularLocation>
        <location evidence="1">Membrane</location>
        <topology evidence="1">Multi-pass membrane protein</topology>
    </subcellularLocation>
</comment>
<dbReference type="Gene3D" id="1.20.1250.20">
    <property type="entry name" value="MFS general substrate transporter like domains"/>
    <property type="match status" value="1"/>
</dbReference>
<proteinExistence type="inferred from homology"/>
<feature type="transmembrane region" description="Helical" evidence="9">
    <location>
        <begin position="324"/>
        <end position="342"/>
    </location>
</feature>
<keyword evidence="3 7" id="KW-0813">Transport</keyword>
<dbReference type="InterPro" id="IPR036259">
    <property type="entry name" value="MFS_trans_sf"/>
</dbReference>
<accession>A0A367L013</accession>
<dbReference type="PROSITE" id="PS00216">
    <property type="entry name" value="SUGAR_TRANSPORT_1"/>
    <property type="match status" value="1"/>
</dbReference>
<feature type="transmembrane region" description="Helical" evidence="9">
    <location>
        <begin position="106"/>
        <end position="127"/>
    </location>
</feature>
<dbReference type="InterPro" id="IPR005828">
    <property type="entry name" value="MFS_sugar_transport-like"/>
</dbReference>
<dbReference type="Pfam" id="PF00083">
    <property type="entry name" value="Sugar_tr"/>
    <property type="match status" value="1"/>
</dbReference>
<dbReference type="InterPro" id="IPR050360">
    <property type="entry name" value="MFS_Sugar_Transporters"/>
</dbReference>
<evidence type="ECO:0000256" key="8">
    <source>
        <dbReference type="SAM" id="MobiDB-lite"/>
    </source>
</evidence>
<dbReference type="GO" id="GO:0016020">
    <property type="term" value="C:membrane"/>
    <property type="evidence" value="ECO:0007669"/>
    <property type="project" value="UniProtKB-SubCell"/>
</dbReference>
<dbReference type="PANTHER" id="PTHR48022:SF21">
    <property type="entry name" value="QUINATE TRANSPORTER, PUTATIVE (AFU_ORTHOLOGUE AFUA_6G06960)-RELATED"/>
    <property type="match status" value="1"/>
</dbReference>
<comment type="caution">
    <text evidence="11">The sequence shown here is derived from an EMBL/GenBank/DDBJ whole genome shotgun (WGS) entry which is preliminary data.</text>
</comment>
<dbReference type="PANTHER" id="PTHR48022">
    <property type="entry name" value="PLASTIDIC GLUCOSE TRANSPORTER 4"/>
    <property type="match status" value="1"/>
</dbReference>
<evidence type="ECO:0000256" key="1">
    <source>
        <dbReference type="ARBA" id="ARBA00004141"/>
    </source>
</evidence>
<evidence type="ECO:0000256" key="7">
    <source>
        <dbReference type="RuleBase" id="RU003346"/>
    </source>
</evidence>